<feature type="domain" description="SHS2" evidence="1">
    <location>
        <begin position="7"/>
        <end position="173"/>
    </location>
</feature>
<dbReference type="Proteomes" id="UP000741282">
    <property type="component" value="Unassembled WGS sequence"/>
</dbReference>
<dbReference type="GO" id="GO:0051301">
    <property type="term" value="P:cell division"/>
    <property type="evidence" value="ECO:0007669"/>
    <property type="project" value="InterPro"/>
</dbReference>
<sequence>MAILPSHVGIDFGNHSVKAVELKNIGSDKPSLINFGSQPTPHGVINSTDVEHQKQLAAALKELYSASNIKNNSVVLAIPESAVFTRFLELPGIKDDEVQSAVFYEAKQYIPIPIEEVQMSFIKIGFNQEKNAPRILLVAAPVKIVETYSAVADKAGLDPIAIETESIAMGRAMYRAVKDRHMVMLDFGAETTDMSVMSEGYLVFSQSISIGSDSLTQAIINQFNFEYVQAEEYKRNYGLVPDVLEGKVAAAMSPIMDSILTEVRRGIEFYKSKTLMPAPTRYLLNGDGALLPGLADYISAKLSVNTEIADPWTNIDIPKKFQEIISRSKPSFSVAIGLALKDE</sequence>
<evidence type="ECO:0000313" key="2">
    <source>
        <dbReference type="EMBL" id="MCA9377023.1"/>
    </source>
</evidence>
<dbReference type="CDD" id="cd24049">
    <property type="entry name" value="ASKHA_NBD_PilM"/>
    <property type="match status" value="1"/>
</dbReference>
<dbReference type="Pfam" id="PF11104">
    <property type="entry name" value="PilM_2"/>
    <property type="match status" value="1"/>
</dbReference>
<reference evidence="2" key="2">
    <citation type="journal article" date="2021" name="Microbiome">
        <title>Successional dynamics and alternative stable states in a saline activated sludge microbial community over 9 years.</title>
        <authorList>
            <person name="Wang Y."/>
            <person name="Ye J."/>
            <person name="Ju F."/>
            <person name="Liu L."/>
            <person name="Boyd J.A."/>
            <person name="Deng Y."/>
            <person name="Parks D.H."/>
            <person name="Jiang X."/>
            <person name="Yin X."/>
            <person name="Woodcroft B.J."/>
            <person name="Tyson G.W."/>
            <person name="Hugenholtz P."/>
            <person name="Polz M.F."/>
            <person name="Zhang T."/>
        </authorList>
    </citation>
    <scope>NUCLEOTIDE SEQUENCE</scope>
    <source>
        <strain evidence="2">HKST-UBA17</strain>
    </source>
</reference>
<dbReference type="PIRSF" id="PIRSF019169">
    <property type="entry name" value="PilM"/>
    <property type="match status" value="1"/>
</dbReference>
<comment type="caution">
    <text evidence="2">The sequence shown here is derived from an EMBL/GenBank/DDBJ whole genome shotgun (WGS) entry which is preliminary data.</text>
</comment>
<evidence type="ECO:0000259" key="1">
    <source>
        <dbReference type="SMART" id="SM00842"/>
    </source>
</evidence>
<accession>A0A955I9L3</accession>
<name>A0A955I9L3_9BACT</name>
<dbReference type="SMART" id="SM00842">
    <property type="entry name" value="FtsA"/>
    <property type="match status" value="1"/>
</dbReference>
<dbReference type="InterPro" id="IPR043129">
    <property type="entry name" value="ATPase_NBD"/>
</dbReference>
<gene>
    <name evidence="2" type="primary">pilM</name>
    <name evidence="2" type="ORF">KC685_03830</name>
</gene>
<dbReference type="InterPro" id="IPR005883">
    <property type="entry name" value="PilM"/>
</dbReference>
<dbReference type="EMBL" id="JAGQLN010000014">
    <property type="protein sequence ID" value="MCA9377023.1"/>
    <property type="molecule type" value="Genomic_DNA"/>
</dbReference>
<protein>
    <submittedName>
        <fullName evidence="2">Type IV pilus assembly protein PilM</fullName>
    </submittedName>
</protein>
<proteinExistence type="predicted"/>
<dbReference type="NCBIfam" id="TIGR01175">
    <property type="entry name" value="pilM"/>
    <property type="match status" value="1"/>
</dbReference>
<organism evidence="2 3">
    <name type="scientific">Candidatus Dojkabacteria bacterium</name>
    <dbReference type="NCBI Taxonomy" id="2099670"/>
    <lineage>
        <taxon>Bacteria</taxon>
        <taxon>Candidatus Dojkabacteria</taxon>
    </lineage>
</organism>
<dbReference type="PANTHER" id="PTHR32432">
    <property type="entry name" value="CELL DIVISION PROTEIN FTSA-RELATED"/>
    <property type="match status" value="1"/>
</dbReference>
<dbReference type="InterPro" id="IPR050696">
    <property type="entry name" value="FtsA/MreB"/>
</dbReference>
<reference evidence="2" key="1">
    <citation type="submission" date="2020-04" db="EMBL/GenBank/DDBJ databases">
        <authorList>
            <person name="Zhang T."/>
        </authorList>
    </citation>
    <scope>NUCLEOTIDE SEQUENCE</scope>
    <source>
        <strain evidence="2">HKST-UBA17</strain>
    </source>
</reference>
<dbReference type="InterPro" id="IPR003494">
    <property type="entry name" value="SHS2_FtsA"/>
</dbReference>
<dbReference type="PANTHER" id="PTHR32432:SF3">
    <property type="entry name" value="ETHANOLAMINE UTILIZATION PROTEIN EUTJ"/>
    <property type="match status" value="1"/>
</dbReference>
<dbReference type="AlphaFoldDB" id="A0A955I9L3"/>
<dbReference type="SUPFAM" id="SSF53067">
    <property type="entry name" value="Actin-like ATPase domain"/>
    <property type="match status" value="2"/>
</dbReference>
<dbReference type="Gene3D" id="3.30.1490.300">
    <property type="match status" value="1"/>
</dbReference>
<evidence type="ECO:0000313" key="3">
    <source>
        <dbReference type="Proteomes" id="UP000741282"/>
    </source>
</evidence>
<dbReference type="Gene3D" id="3.30.420.40">
    <property type="match status" value="2"/>
</dbReference>